<evidence type="ECO:0000256" key="4">
    <source>
        <dbReference type="SAM" id="MobiDB-lite"/>
    </source>
</evidence>
<keyword evidence="7" id="KW-1185">Reference proteome</keyword>
<dbReference type="Gene3D" id="1.10.10.60">
    <property type="entry name" value="Homeodomain-like"/>
    <property type="match status" value="1"/>
</dbReference>
<dbReference type="SMART" id="SM00717">
    <property type="entry name" value="SANT"/>
    <property type="match status" value="1"/>
</dbReference>
<evidence type="ECO:0000259" key="5">
    <source>
        <dbReference type="PROSITE" id="PS50090"/>
    </source>
</evidence>
<evidence type="ECO:0000256" key="2">
    <source>
        <dbReference type="ARBA" id="ARBA00023163"/>
    </source>
</evidence>
<feature type="region of interest" description="Disordered" evidence="4">
    <location>
        <begin position="70"/>
        <end position="98"/>
    </location>
</feature>
<dbReference type="EMBL" id="BQKI01000076">
    <property type="protein sequence ID" value="GJN22609.1"/>
    <property type="molecule type" value="Genomic_DNA"/>
</dbReference>
<dbReference type="Proteomes" id="UP001054889">
    <property type="component" value="Unassembled WGS sequence"/>
</dbReference>
<evidence type="ECO:0000256" key="1">
    <source>
        <dbReference type="ARBA" id="ARBA00023015"/>
    </source>
</evidence>
<evidence type="ECO:0000256" key="3">
    <source>
        <dbReference type="ARBA" id="ARBA00023242"/>
    </source>
</evidence>
<accession>A0AAV5EJ91</accession>
<keyword evidence="1" id="KW-0805">Transcription regulation</keyword>
<protein>
    <recommendedName>
        <fullName evidence="5">Myb-like domain-containing protein</fullName>
    </recommendedName>
</protein>
<dbReference type="AlphaFoldDB" id="A0AAV5EJ91"/>
<feature type="domain" description="Myb-like" evidence="5">
    <location>
        <begin position="1"/>
        <end position="54"/>
    </location>
</feature>
<proteinExistence type="predicted"/>
<feature type="compositionally biased region" description="Low complexity" evidence="4">
    <location>
        <begin position="70"/>
        <end position="94"/>
    </location>
</feature>
<dbReference type="InterPro" id="IPR001005">
    <property type="entry name" value="SANT/Myb"/>
</dbReference>
<dbReference type="InterPro" id="IPR044636">
    <property type="entry name" value="RADIALIS-like"/>
</dbReference>
<reference evidence="6" key="1">
    <citation type="journal article" date="2018" name="DNA Res.">
        <title>Multiple hybrid de novo genome assembly of finger millet, an orphan allotetraploid crop.</title>
        <authorList>
            <person name="Hatakeyama M."/>
            <person name="Aluri S."/>
            <person name="Balachadran M.T."/>
            <person name="Sivarajan S.R."/>
            <person name="Patrignani A."/>
            <person name="Gruter S."/>
            <person name="Poveda L."/>
            <person name="Shimizu-Inatsugi R."/>
            <person name="Baeten J."/>
            <person name="Francoijs K.J."/>
            <person name="Nataraja K.N."/>
            <person name="Reddy Y.A.N."/>
            <person name="Phadnis S."/>
            <person name="Ravikumar R.L."/>
            <person name="Schlapbach R."/>
            <person name="Sreeman S.M."/>
            <person name="Shimizu K.K."/>
        </authorList>
    </citation>
    <scope>NUCLEOTIDE SEQUENCE</scope>
</reference>
<name>A0AAV5EJ91_ELECO</name>
<dbReference type="GO" id="GO:0003700">
    <property type="term" value="F:DNA-binding transcription factor activity"/>
    <property type="evidence" value="ECO:0007669"/>
    <property type="project" value="InterPro"/>
</dbReference>
<comment type="caution">
    <text evidence="6">The sequence shown here is derived from an EMBL/GenBank/DDBJ whole genome shotgun (WGS) entry which is preliminary data.</text>
</comment>
<dbReference type="SUPFAM" id="SSF46689">
    <property type="entry name" value="Homeodomain-like"/>
    <property type="match status" value="1"/>
</dbReference>
<keyword evidence="3" id="KW-0539">Nucleus</keyword>
<dbReference type="PROSITE" id="PS50090">
    <property type="entry name" value="MYB_LIKE"/>
    <property type="match status" value="1"/>
</dbReference>
<dbReference type="InterPro" id="IPR009057">
    <property type="entry name" value="Homeodomain-like_sf"/>
</dbReference>
<dbReference type="CDD" id="cd00167">
    <property type="entry name" value="SANT"/>
    <property type="match status" value="1"/>
</dbReference>
<organism evidence="6 7">
    <name type="scientific">Eleusine coracana subsp. coracana</name>
    <dbReference type="NCBI Taxonomy" id="191504"/>
    <lineage>
        <taxon>Eukaryota</taxon>
        <taxon>Viridiplantae</taxon>
        <taxon>Streptophyta</taxon>
        <taxon>Embryophyta</taxon>
        <taxon>Tracheophyta</taxon>
        <taxon>Spermatophyta</taxon>
        <taxon>Magnoliopsida</taxon>
        <taxon>Liliopsida</taxon>
        <taxon>Poales</taxon>
        <taxon>Poaceae</taxon>
        <taxon>PACMAD clade</taxon>
        <taxon>Chloridoideae</taxon>
        <taxon>Cynodonteae</taxon>
        <taxon>Eleusininae</taxon>
        <taxon>Eleusine</taxon>
    </lineage>
</organism>
<dbReference type="PANTHER" id="PTHR43952:SF17">
    <property type="entry name" value="PROTEIN RADIALIS-LIKE 3"/>
    <property type="match status" value="1"/>
</dbReference>
<evidence type="ECO:0000313" key="7">
    <source>
        <dbReference type="Proteomes" id="UP001054889"/>
    </source>
</evidence>
<gene>
    <name evidence="6" type="primary">gb10191</name>
    <name evidence="6" type="ORF">PR202_gb10191</name>
</gene>
<evidence type="ECO:0000313" key="6">
    <source>
        <dbReference type="EMBL" id="GJN22609.1"/>
    </source>
</evidence>
<sequence length="110" mass="12378">MSSREWSWSENERFERALATYDQDVVAGRWDRVVAAVGGDRTVEDIRRHFDELVRFVGSAGAMPTNQAAAHAHAHTAAANNRPNGNNSNNSNNRYSIHQIERDYYSSVIS</sequence>
<dbReference type="PANTHER" id="PTHR43952">
    <property type="entry name" value="MYB FAMILY TRANSCRIPTION FACTOR-RELATED"/>
    <property type="match status" value="1"/>
</dbReference>
<reference evidence="6" key="2">
    <citation type="submission" date="2021-12" db="EMBL/GenBank/DDBJ databases">
        <title>Resequencing data analysis of finger millet.</title>
        <authorList>
            <person name="Hatakeyama M."/>
            <person name="Aluri S."/>
            <person name="Balachadran M.T."/>
            <person name="Sivarajan S.R."/>
            <person name="Poveda L."/>
            <person name="Shimizu-Inatsugi R."/>
            <person name="Schlapbach R."/>
            <person name="Sreeman S.M."/>
            <person name="Shimizu K.K."/>
        </authorList>
    </citation>
    <scope>NUCLEOTIDE SEQUENCE</scope>
</reference>
<keyword evidence="2" id="KW-0804">Transcription</keyword>